<dbReference type="SUPFAM" id="SSF53850">
    <property type="entry name" value="Periplasmic binding protein-like II"/>
    <property type="match status" value="1"/>
</dbReference>
<proteinExistence type="predicted"/>
<reference evidence="7 8" key="1">
    <citation type="submission" date="2018-07" db="EMBL/GenBank/DDBJ databases">
        <title>Genomic Encyclopedia of Type Strains, Phase III (KMG-III): the genomes of soil and plant-associated and newly described type strains.</title>
        <authorList>
            <person name="Whitman W."/>
        </authorList>
    </citation>
    <scope>NUCLEOTIDE SEQUENCE [LARGE SCALE GENOMIC DNA]</scope>
    <source>
        <strain evidence="7 8">CECT 7287</strain>
    </source>
</reference>
<keyword evidence="5" id="KW-0449">Lipoprotein</keyword>
<evidence type="ECO:0000256" key="1">
    <source>
        <dbReference type="ARBA" id="ARBA00022475"/>
    </source>
</evidence>
<evidence type="ECO:0000256" key="6">
    <source>
        <dbReference type="SAM" id="SignalP"/>
    </source>
</evidence>
<dbReference type="EMBL" id="QRDZ01000010">
    <property type="protein sequence ID" value="RED76930.1"/>
    <property type="molecule type" value="Genomic_DNA"/>
</dbReference>
<dbReference type="InterPro" id="IPR050490">
    <property type="entry name" value="Bact_solute-bd_prot1"/>
</dbReference>
<keyword evidence="4" id="KW-0564">Palmitate</keyword>
<name>A0A3D9JSM7_9BACL</name>
<dbReference type="OrthoDB" id="54751at2"/>
<evidence type="ECO:0000256" key="5">
    <source>
        <dbReference type="ARBA" id="ARBA00023288"/>
    </source>
</evidence>
<sequence length="568" mass="64506">MKRYRMGMISLLLLAMVGVAACSNNSAPSSQSASSSGNPSTGNSKDPYVIKVLHSTATNIKKSDETDIGKAIKEKFNIVFEYVSFTGNELDQMNLMLSAGNYPEIVRLSDNSVLDKYIRAGALLPLDDYLKDTPEFKKRYEAQIPLWRLPAHDSKLYKWENNVPTDYRNNLEALDIAVRIDVLEKAGWPKLLSTDDYIQFLKQAMKDNPTTNGQKTIGMTIPFAEPWGIQGISGIMYEKGGRYSTAGGNLGVIWNQVDEKYEDYMENEYVKENLLFFNQLYREGILDKDSFTDLLPQSTDKQLSGKALSTWYPVIVDNPTAVKSGHPEWQMINLPIRSKTQIERNEKRQIRVEDTRSFEMYAITKNAKHPERIVELLEWAATEEGKILLQSGIEGQHYKVENGKRVATEEYKNIVNDPTQSSQVGFRMFPFLGYVGTNAPDGVPYDMKMDPVLTDEMTLSPELKNAYTQLGWTDSKQYWRETGEAAPTGIAATIGIDSTSDLGALQQKMVDFRVKNSTKLIIEPKSDEDFEKLYSQTVSDYRKLEPEKVVNMYNQLYQEKLEQLKSLK</sequence>
<dbReference type="Pfam" id="PF01547">
    <property type="entry name" value="SBP_bac_1"/>
    <property type="match status" value="1"/>
</dbReference>
<evidence type="ECO:0000256" key="2">
    <source>
        <dbReference type="ARBA" id="ARBA00022729"/>
    </source>
</evidence>
<keyword evidence="3" id="KW-0472">Membrane</keyword>
<accession>A0A3D9JSM7</accession>
<evidence type="ECO:0000313" key="7">
    <source>
        <dbReference type="EMBL" id="RED76930.1"/>
    </source>
</evidence>
<dbReference type="Gene3D" id="3.40.190.10">
    <property type="entry name" value="Periplasmic binding protein-like II"/>
    <property type="match status" value="2"/>
</dbReference>
<gene>
    <name evidence="7" type="ORF">DFP98_110153</name>
</gene>
<feature type="signal peptide" evidence="6">
    <location>
        <begin position="1"/>
        <end position="20"/>
    </location>
</feature>
<dbReference type="InterPro" id="IPR006059">
    <property type="entry name" value="SBP"/>
</dbReference>
<organism evidence="7 8">
    <name type="scientific">Cohnella phaseoli</name>
    <dbReference type="NCBI Taxonomy" id="456490"/>
    <lineage>
        <taxon>Bacteria</taxon>
        <taxon>Bacillati</taxon>
        <taxon>Bacillota</taxon>
        <taxon>Bacilli</taxon>
        <taxon>Bacillales</taxon>
        <taxon>Paenibacillaceae</taxon>
        <taxon>Cohnella</taxon>
    </lineage>
</organism>
<dbReference type="PANTHER" id="PTHR43649:SF33">
    <property type="entry name" value="POLYGALACTURONAN_RHAMNOGALACTURONAN-BINDING PROTEIN YTCQ"/>
    <property type="match status" value="1"/>
</dbReference>
<keyword evidence="1" id="KW-1003">Cell membrane</keyword>
<protein>
    <submittedName>
        <fullName evidence="7">ABC-type glycerol-3-phosphate transport system substrate-binding protein</fullName>
    </submittedName>
</protein>
<dbReference type="PROSITE" id="PS51257">
    <property type="entry name" value="PROKAR_LIPOPROTEIN"/>
    <property type="match status" value="1"/>
</dbReference>
<feature type="chain" id="PRO_5039428957" evidence="6">
    <location>
        <begin position="21"/>
        <end position="568"/>
    </location>
</feature>
<dbReference type="PANTHER" id="PTHR43649">
    <property type="entry name" value="ARABINOSE-BINDING PROTEIN-RELATED"/>
    <property type="match status" value="1"/>
</dbReference>
<dbReference type="Proteomes" id="UP000256977">
    <property type="component" value="Unassembled WGS sequence"/>
</dbReference>
<dbReference type="AlphaFoldDB" id="A0A3D9JSM7"/>
<evidence type="ECO:0000313" key="8">
    <source>
        <dbReference type="Proteomes" id="UP000256977"/>
    </source>
</evidence>
<keyword evidence="2 6" id="KW-0732">Signal</keyword>
<dbReference type="RefSeq" id="WP_116061396.1">
    <property type="nucleotide sequence ID" value="NZ_QRDZ01000010.1"/>
</dbReference>
<evidence type="ECO:0000256" key="3">
    <source>
        <dbReference type="ARBA" id="ARBA00023136"/>
    </source>
</evidence>
<comment type="caution">
    <text evidence="7">The sequence shown here is derived from an EMBL/GenBank/DDBJ whole genome shotgun (WGS) entry which is preliminary data.</text>
</comment>
<keyword evidence="8" id="KW-1185">Reference proteome</keyword>
<evidence type="ECO:0000256" key="4">
    <source>
        <dbReference type="ARBA" id="ARBA00023139"/>
    </source>
</evidence>